<gene>
    <name evidence="2" type="ORF">IQ63_22020</name>
</gene>
<dbReference type="PANTHER" id="PTHR42951:SF14">
    <property type="entry name" value="METALLO-BETA-LACTAMASE SUPERFAMILY PROTEIN"/>
    <property type="match status" value="1"/>
</dbReference>
<evidence type="ECO:0000259" key="1">
    <source>
        <dbReference type="SMART" id="SM00849"/>
    </source>
</evidence>
<dbReference type="Pfam" id="PF00753">
    <property type="entry name" value="Lactamase_B"/>
    <property type="match status" value="1"/>
</dbReference>
<dbReference type="InterPro" id="IPR036866">
    <property type="entry name" value="RibonucZ/Hydroxyglut_hydro"/>
</dbReference>
<dbReference type="AlphaFoldDB" id="A0A0L0K4T6"/>
<dbReference type="PANTHER" id="PTHR42951">
    <property type="entry name" value="METALLO-BETA-LACTAMASE DOMAIN-CONTAINING"/>
    <property type="match status" value="1"/>
</dbReference>
<dbReference type="RefSeq" id="WP_050372169.1">
    <property type="nucleotide sequence ID" value="NZ_KQ257822.1"/>
</dbReference>
<evidence type="ECO:0000313" key="3">
    <source>
        <dbReference type="Proteomes" id="UP000037151"/>
    </source>
</evidence>
<dbReference type="PATRIC" id="fig|42234.21.peg.4551"/>
<dbReference type="Proteomes" id="UP000037151">
    <property type="component" value="Unassembled WGS sequence"/>
</dbReference>
<dbReference type="InterPro" id="IPR001279">
    <property type="entry name" value="Metallo-B-lactamas"/>
</dbReference>
<dbReference type="SUPFAM" id="SSF56281">
    <property type="entry name" value="Metallo-hydrolase/oxidoreductase"/>
    <property type="match status" value="1"/>
</dbReference>
<evidence type="ECO:0000313" key="2">
    <source>
        <dbReference type="EMBL" id="KND32828.1"/>
    </source>
</evidence>
<dbReference type="SMART" id="SM00849">
    <property type="entry name" value="Lactamase_B"/>
    <property type="match status" value="1"/>
</dbReference>
<dbReference type="InterPro" id="IPR050855">
    <property type="entry name" value="NDM-1-like"/>
</dbReference>
<accession>A0A0L0K4T6</accession>
<comment type="caution">
    <text evidence="2">The sequence shown here is derived from an EMBL/GenBank/DDBJ whole genome shotgun (WGS) entry which is preliminary data.</text>
</comment>
<dbReference type="Gene3D" id="3.60.15.10">
    <property type="entry name" value="Ribonuclease Z/Hydroxyacylglutathione hydrolase-like"/>
    <property type="match status" value="1"/>
</dbReference>
<protein>
    <submittedName>
        <fullName evidence="2">Beta-lactamase</fullName>
    </submittedName>
</protein>
<feature type="domain" description="Metallo-beta-lactamase" evidence="1">
    <location>
        <begin position="19"/>
        <end position="202"/>
    </location>
</feature>
<name>A0A0L0K4T6_9ACTN</name>
<reference evidence="3" key="1">
    <citation type="submission" date="2014-07" db="EMBL/GenBank/DDBJ databases">
        <title>Genome sequencing of plant-pathogenic Streptomyces species.</title>
        <authorList>
            <person name="Harrison J."/>
            <person name="Sapp M."/>
            <person name="Thwaites R."/>
            <person name="Studholme D.J."/>
        </authorList>
    </citation>
    <scope>NUCLEOTIDE SEQUENCE [LARGE SCALE GENOMIC DNA]</scope>
    <source>
        <strain evidence="3">NCPPB 4445</strain>
    </source>
</reference>
<dbReference type="EMBL" id="JPPY01000132">
    <property type="protein sequence ID" value="KND32828.1"/>
    <property type="molecule type" value="Genomic_DNA"/>
</dbReference>
<proteinExistence type="predicted"/>
<dbReference type="OrthoDB" id="2273115at2"/>
<sequence length="268" mass="28609">MSTLDFTVLDLDFPAGSKNKTATLVTGESEALLVDAAFTRADGHRLAAAVLDSGKTLTTVFVSHADPDFYFGAEVVADAFPEATFVATPLVIEHIKDSYEGKLKAWAALGPNLPTRLVALEPLTGDLTLEGHRFELKGGSAELPDRHYLWQAEHKAIVGGVLLFQGEHVWVADTPTPDDRAAWIKALDEMAALEPEFVVPGHRLPGTAADASAITATRDYLVAFEEELSKAADGAALTEALVARYPDNGMLIAAQIGAKVAKGEMKWG</sequence>
<dbReference type="CDD" id="cd07739">
    <property type="entry name" value="metallo-hydrolase-like_MBL-fold"/>
    <property type="match status" value="1"/>
</dbReference>
<organism evidence="2 3">
    <name type="scientific">Streptomyces acidiscabies</name>
    <dbReference type="NCBI Taxonomy" id="42234"/>
    <lineage>
        <taxon>Bacteria</taxon>
        <taxon>Bacillati</taxon>
        <taxon>Actinomycetota</taxon>
        <taxon>Actinomycetes</taxon>
        <taxon>Kitasatosporales</taxon>
        <taxon>Streptomycetaceae</taxon>
        <taxon>Streptomyces</taxon>
    </lineage>
</organism>